<dbReference type="Proteomes" id="UP001457282">
    <property type="component" value="Unassembled WGS sequence"/>
</dbReference>
<dbReference type="PROSITE" id="PS51375">
    <property type="entry name" value="PPR"/>
    <property type="match status" value="5"/>
</dbReference>
<evidence type="ECO:0008006" key="6">
    <source>
        <dbReference type="Google" id="ProtNLM"/>
    </source>
</evidence>
<evidence type="ECO:0000256" key="3">
    <source>
        <dbReference type="PROSITE-ProRule" id="PRU00708"/>
    </source>
</evidence>
<dbReference type="Pfam" id="PF13041">
    <property type="entry name" value="PPR_2"/>
    <property type="match status" value="3"/>
</dbReference>
<evidence type="ECO:0000256" key="2">
    <source>
        <dbReference type="ARBA" id="ARBA00022737"/>
    </source>
</evidence>
<evidence type="ECO:0000313" key="4">
    <source>
        <dbReference type="EMBL" id="KAK9919966.1"/>
    </source>
</evidence>
<gene>
    <name evidence="4" type="ORF">M0R45_028536</name>
</gene>
<dbReference type="Gene3D" id="1.25.40.10">
    <property type="entry name" value="Tetratricopeptide repeat domain"/>
    <property type="match status" value="2"/>
</dbReference>
<accession>A0AAW1W4Z1</accession>
<dbReference type="PANTHER" id="PTHR47941">
    <property type="entry name" value="PENTATRICOPEPTIDE REPEAT-CONTAINING PROTEIN 3, MITOCHONDRIAL"/>
    <property type="match status" value="1"/>
</dbReference>
<dbReference type="NCBIfam" id="TIGR00756">
    <property type="entry name" value="PPR"/>
    <property type="match status" value="5"/>
</dbReference>
<feature type="repeat" description="PPR" evidence="3">
    <location>
        <begin position="123"/>
        <end position="157"/>
    </location>
</feature>
<keyword evidence="5" id="KW-1185">Reference proteome</keyword>
<feature type="repeat" description="PPR" evidence="3">
    <location>
        <begin position="216"/>
        <end position="250"/>
    </location>
</feature>
<dbReference type="InterPro" id="IPR011990">
    <property type="entry name" value="TPR-like_helical_dom_sf"/>
</dbReference>
<reference evidence="4 5" key="1">
    <citation type="journal article" date="2023" name="G3 (Bethesda)">
        <title>A chromosome-length genome assembly and annotation of blackberry (Rubus argutus, cv. 'Hillquist').</title>
        <authorList>
            <person name="Bruna T."/>
            <person name="Aryal R."/>
            <person name="Dudchenko O."/>
            <person name="Sargent D.J."/>
            <person name="Mead D."/>
            <person name="Buti M."/>
            <person name="Cavallini A."/>
            <person name="Hytonen T."/>
            <person name="Andres J."/>
            <person name="Pham M."/>
            <person name="Weisz D."/>
            <person name="Mascagni F."/>
            <person name="Usai G."/>
            <person name="Natali L."/>
            <person name="Bassil N."/>
            <person name="Fernandez G.E."/>
            <person name="Lomsadze A."/>
            <person name="Armour M."/>
            <person name="Olukolu B."/>
            <person name="Poorten T."/>
            <person name="Britton C."/>
            <person name="Davik J."/>
            <person name="Ashrafi H."/>
            <person name="Aiden E.L."/>
            <person name="Borodovsky M."/>
            <person name="Worthington M."/>
        </authorList>
    </citation>
    <scope>NUCLEOTIDE SEQUENCE [LARGE SCALE GENOMIC DNA]</scope>
    <source>
        <strain evidence="4">PI 553951</strain>
    </source>
</reference>
<organism evidence="4 5">
    <name type="scientific">Rubus argutus</name>
    <name type="common">Southern blackberry</name>
    <dbReference type="NCBI Taxonomy" id="59490"/>
    <lineage>
        <taxon>Eukaryota</taxon>
        <taxon>Viridiplantae</taxon>
        <taxon>Streptophyta</taxon>
        <taxon>Embryophyta</taxon>
        <taxon>Tracheophyta</taxon>
        <taxon>Spermatophyta</taxon>
        <taxon>Magnoliopsida</taxon>
        <taxon>eudicotyledons</taxon>
        <taxon>Gunneridae</taxon>
        <taxon>Pentapetalae</taxon>
        <taxon>rosids</taxon>
        <taxon>fabids</taxon>
        <taxon>Rosales</taxon>
        <taxon>Rosaceae</taxon>
        <taxon>Rosoideae</taxon>
        <taxon>Rosoideae incertae sedis</taxon>
        <taxon>Rubus</taxon>
    </lineage>
</organism>
<proteinExistence type="inferred from homology"/>
<dbReference type="AlphaFoldDB" id="A0AAW1W4Z1"/>
<name>A0AAW1W4Z1_RUBAR</name>
<dbReference type="EMBL" id="JBEDUW010000006">
    <property type="protein sequence ID" value="KAK9919966.1"/>
    <property type="molecule type" value="Genomic_DNA"/>
</dbReference>
<sequence>MHPKPTSFLQILHRNKQILRPLCSSICVPTSPTSQNLNLPLVSELLAKQHWSELRTHLKDSNFTAVLHQLLDSGADPVLILRNQVAANSNISNMLVLAYANNSKTRMGVEAFQKAGDYGFKLNVFSCNPLLRALVKESEIGKLQFVYKEMIRRRIEPNLYTFNMVIRGLCKAGKLEKAKDVIINDMKAWGISPNVGNMEMAMKLLHEMEANGLRADRITYNTLINGLCKEGESRKAETLLDEMFEKGLSSNHLTYNFLMDGYCREGNLSAALNLRAQMEKGGKRPNVATYNVLIKGYSLEDKLEHANGLLNEMLEKGLIPNQTTYERVKEGMMKKAQCFISIEASILDSSLF</sequence>
<protein>
    <recommendedName>
        <fullName evidence="6">Pentatricopeptide repeat-containing protein</fullName>
    </recommendedName>
</protein>
<keyword evidence="2" id="KW-0677">Repeat</keyword>
<comment type="caution">
    <text evidence="4">The sequence shown here is derived from an EMBL/GenBank/DDBJ whole genome shotgun (WGS) entry which is preliminary data.</text>
</comment>
<evidence type="ECO:0000256" key="1">
    <source>
        <dbReference type="ARBA" id="ARBA00007626"/>
    </source>
</evidence>
<evidence type="ECO:0000313" key="5">
    <source>
        <dbReference type="Proteomes" id="UP001457282"/>
    </source>
</evidence>
<comment type="similarity">
    <text evidence="1">Belongs to the PPR family. P subfamily.</text>
</comment>
<feature type="repeat" description="PPR" evidence="3">
    <location>
        <begin position="158"/>
        <end position="193"/>
    </location>
</feature>
<dbReference type="Pfam" id="PF01535">
    <property type="entry name" value="PPR"/>
    <property type="match status" value="1"/>
</dbReference>
<dbReference type="InterPro" id="IPR002885">
    <property type="entry name" value="PPR_rpt"/>
</dbReference>
<feature type="repeat" description="PPR" evidence="3">
    <location>
        <begin position="251"/>
        <end position="285"/>
    </location>
</feature>
<feature type="repeat" description="PPR" evidence="3">
    <location>
        <begin position="286"/>
        <end position="320"/>
    </location>
</feature>